<organism evidence="1 2">
    <name type="scientific">Pseudomonas corrugata</name>
    <dbReference type="NCBI Taxonomy" id="47879"/>
    <lineage>
        <taxon>Bacteria</taxon>
        <taxon>Pseudomonadati</taxon>
        <taxon>Pseudomonadota</taxon>
        <taxon>Gammaproteobacteria</taxon>
        <taxon>Pseudomonadales</taxon>
        <taxon>Pseudomonadaceae</taxon>
        <taxon>Pseudomonas</taxon>
    </lineage>
</organism>
<dbReference type="PANTHER" id="PTHR46649">
    <property type="match status" value="1"/>
</dbReference>
<dbReference type="InterPro" id="IPR036412">
    <property type="entry name" value="HAD-like_sf"/>
</dbReference>
<reference evidence="1" key="1">
    <citation type="book" date="2019" name="MICROBIAL BIOTECHNOLOGY" publisher="Unknown Publisher">
        <title>Optimization of recombineering for directed mutagenesis of bacteria Pseudomonas corrugata 3'.</title>
        <authorList>
            <person name="Buinitskaja S.V."/>
            <person name="Pilipenok N."/>
            <person name="Valentovich L.N."/>
        </authorList>
    </citation>
    <scope>NUCLEOTIDE SEQUENCE</scope>
    <source>
        <strain evidence="1">3prime</strain>
    </source>
</reference>
<sequence>MKTSAVIFDAFGTLVEIQQPTHPFRQLLREGRRQGRLPRADDIRAIMTRRLSLSEAALAFGIKISPSQLAFLDQCLEEELASIQPYPDAVEAVGLLQAAGVRLAVCSNLAMAYGPVVERIFPHLGAYGFSYRIGVMKPQAAIYQHTCDLLNVRPENELSGQRRIVMIGDSERCDRDGPGHVGIKGYLLRRNGDGASNLSHFARSVLSDRWLRADLQFDGKRCV</sequence>
<evidence type="ECO:0000313" key="1">
    <source>
        <dbReference type="EMBL" id="QTH14561.1"/>
    </source>
</evidence>
<dbReference type="GO" id="GO:0016787">
    <property type="term" value="F:hydrolase activity"/>
    <property type="evidence" value="ECO:0007669"/>
    <property type="project" value="UniProtKB-KW"/>
</dbReference>
<dbReference type="Gene3D" id="3.40.50.1000">
    <property type="entry name" value="HAD superfamily/HAD-like"/>
    <property type="match status" value="1"/>
</dbReference>
<protein>
    <submittedName>
        <fullName evidence="1">HAD family hydrolase</fullName>
    </submittedName>
</protein>
<keyword evidence="1" id="KW-0378">Hydrolase</keyword>
<accession>A0A8B6URN4</accession>
<dbReference type="EMBL" id="CP072011">
    <property type="protein sequence ID" value="QTH14561.1"/>
    <property type="molecule type" value="Genomic_DNA"/>
</dbReference>
<gene>
    <name evidence="1" type="ORF">C4C32_01215</name>
</gene>
<evidence type="ECO:0000313" key="2">
    <source>
        <dbReference type="Proteomes" id="UP000663914"/>
    </source>
</evidence>
<proteinExistence type="predicted"/>
<reference evidence="1" key="2">
    <citation type="submission" date="2021-03" db="EMBL/GenBank/DDBJ databases">
        <authorList>
            <person name="Valentovich L.N."/>
            <person name="Akhremchuk A.E."/>
            <person name="Miamin V.E."/>
        </authorList>
    </citation>
    <scope>NUCLEOTIDE SEQUENCE</scope>
    <source>
        <strain evidence="1">3prime</strain>
    </source>
</reference>
<dbReference type="Proteomes" id="UP000663914">
    <property type="component" value="Chromosome"/>
</dbReference>
<dbReference type="RefSeq" id="WP_208555150.1">
    <property type="nucleotide sequence ID" value="NZ_CP072011.1"/>
</dbReference>
<dbReference type="SUPFAM" id="SSF56784">
    <property type="entry name" value="HAD-like"/>
    <property type="match status" value="1"/>
</dbReference>
<dbReference type="InterPro" id="IPR023214">
    <property type="entry name" value="HAD_sf"/>
</dbReference>
<dbReference type="AlphaFoldDB" id="A0A8B6URN4"/>
<dbReference type="Pfam" id="PF00702">
    <property type="entry name" value="Hydrolase"/>
    <property type="match status" value="1"/>
</dbReference>
<name>A0A8B6URN4_9PSED</name>
<dbReference type="PANTHER" id="PTHR46649:SF4">
    <property type="entry name" value="HALOACID DEHALOGENASE-LIKE HYDROLASE (HAD) SUPERFAMILY PROTEIN"/>
    <property type="match status" value="1"/>
</dbReference>